<dbReference type="PIRSF" id="PIRSF031679">
    <property type="entry name" value="Mtase_Alr7345_prd"/>
    <property type="match status" value="1"/>
</dbReference>
<dbReference type="GO" id="GO:0008168">
    <property type="term" value="F:methyltransferase activity"/>
    <property type="evidence" value="ECO:0007669"/>
    <property type="project" value="UniProtKB-KW"/>
</dbReference>
<feature type="chain" id="PRO_5046887553" evidence="1">
    <location>
        <begin position="23"/>
        <end position="281"/>
    </location>
</feature>
<evidence type="ECO:0000256" key="1">
    <source>
        <dbReference type="SAM" id="SignalP"/>
    </source>
</evidence>
<evidence type="ECO:0000313" key="3">
    <source>
        <dbReference type="Proteomes" id="UP001499988"/>
    </source>
</evidence>
<gene>
    <name evidence="2" type="ORF">GCM10023333_35780</name>
</gene>
<dbReference type="InterPro" id="IPR029063">
    <property type="entry name" value="SAM-dependent_MTases_sf"/>
</dbReference>
<organism evidence="2 3">
    <name type="scientific">Ferrimonas pelagia</name>
    <dbReference type="NCBI Taxonomy" id="1177826"/>
    <lineage>
        <taxon>Bacteria</taxon>
        <taxon>Pseudomonadati</taxon>
        <taxon>Pseudomonadota</taxon>
        <taxon>Gammaproteobacteria</taxon>
        <taxon>Alteromonadales</taxon>
        <taxon>Ferrimonadaceae</taxon>
        <taxon>Ferrimonas</taxon>
    </lineage>
</organism>
<keyword evidence="2" id="KW-0808">Transferase</keyword>
<keyword evidence="3" id="KW-1185">Reference proteome</keyword>
<name>A0ABP9FC89_9GAMM</name>
<keyword evidence="1" id="KW-0732">Signal</keyword>
<comment type="caution">
    <text evidence="2">The sequence shown here is derived from an EMBL/GenBank/DDBJ whole genome shotgun (WGS) entry which is preliminary data.</text>
</comment>
<sequence>MKSLTCTLTAAAMTVAVFTACAASNPPLPSAAEPVSLASLAQGDHRSEKNIARNAYRHPVETLEFFGLHPHMRVIELWPGSGWYTEVIAPFVKEGGRFTAAGFELEPNPEDDAPAFRVRIGNRYLDKLAKASGLYGHVEVIAFDPPRKTRLGIEATADMVLTFRNLHNWAKEDQLETVFQSVWEVLTPGGVFGVVEHRGAPGENFASGYMEQDEVIELAKKVGFHVAAISEINANPKDSKDHPRGVWTLPPSLRLGDHDREKYLAIGESDRMTIKFFKPDI</sequence>
<dbReference type="Proteomes" id="UP001499988">
    <property type="component" value="Unassembled WGS sequence"/>
</dbReference>
<dbReference type="RefSeq" id="WP_345336840.1">
    <property type="nucleotide sequence ID" value="NZ_BAABJZ010000101.1"/>
</dbReference>
<dbReference type="InterPro" id="IPR016980">
    <property type="entry name" value="S-AdoMet-dep_MeTrfase_Alr7345"/>
</dbReference>
<dbReference type="EMBL" id="BAABJZ010000101">
    <property type="protein sequence ID" value="GAA4899088.1"/>
    <property type="molecule type" value="Genomic_DNA"/>
</dbReference>
<proteinExistence type="predicted"/>
<dbReference type="PROSITE" id="PS51257">
    <property type="entry name" value="PROKAR_LIPOPROTEIN"/>
    <property type="match status" value="1"/>
</dbReference>
<dbReference type="Gene3D" id="3.40.50.150">
    <property type="entry name" value="Vaccinia Virus protein VP39"/>
    <property type="match status" value="1"/>
</dbReference>
<evidence type="ECO:0000313" key="2">
    <source>
        <dbReference type="EMBL" id="GAA4899088.1"/>
    </source>
</evidence>
<dbReference type="GO" id="GO:0032259">
    <property type="term" value="P:methylation"/>
    <property type="evidence" value="ECO:0007669"/>
    <property type="project" value="UniProtKB-KW"/>
</dbReference>
<keyword evidence="2" id="KW-0489">Methyltransferase</keyword>
<feature type="signal peptide" evidence="1">
    <location>
        <begin position="1"/>
        <end position="22"/>
    </location>
</feature>
<accession>A0ABP9FC89</accession>
<reference evidence="3" key="1">
    <citation type="journal article" date="2019" name="Int. J. Syst. Evol. Microbiol.">
        <title>The Global Catalogue of Microorganisms (GCM) 10K type strain sequencing project: providing services to taxonomists for standard genome sequencing and annotation.</title>
        <authorList>
            <consortium name="The Broad Institute Genomics Platform"/>
            <consortium name="The Broad Institute Genome Sequencing Center for Infectious Disease"/>
            <person name="Wu L."/>
            <person name="Ma J."/>
        </authorList>
    </citation>
    <scope>NUCLEOTIDE SEQUENCE [LARGE SCALE GENOMIC DNA]</scope>
    <source>
        <strain evidence="3">JCM 18401</strain>
    </source>
</reference>
<dbReference type="SUPFAM" id="SSF53335">
    <property type="entry name" value="S-adenosyl-L-methionine-dependent methyltransferases"/>
    <property type="match status" value="1"/>
</dbReference>
<protein>
    <submittedName>
        <fullName evidence="2">Class I SAM-dependent methyltransferase</fullName>
    </submittedName>
</protein>